<dbReference type="PROSITE" id="PS00109">
    <property type="entry name" value="PROTEIN_KINASE_TYR"/>
    <property type="match status" value="1"/>
</dbReference>
<dbReference type="GO" id="GO:0005524">
    <property type="term" value="F:ATP binding"/>
    <property type="evidence" value="ECO:0007669"/>
    <property type="project" value="InterPro"/>
</dbReference>
<evidence type="ECO:0000256" key="6">
    <source>
        <dbReference type="ARBA" id="ARBA00019973"/>
    </source>
</evidence>
<reference evidence="14" key="1">
    <citation type="journal article" date="2012" name="MBio">
        <title>Comparative genome analysis of Trichophyton rubrum and related dermatophytes reveals candidate genes involved in infection.</title>
        <authorList>
            <person name="Martinez D.A."/>
            <person name="Oliver B.G."/>
            <person name="Graeser Y."/>
            <person name="Goldberg J.M."/>
            <person name="Li W."/>
            <person name="Martinez-Rossi N.M."/>
            <person name="Monod M."/>
            <person name="Shelest E."/>
            <person name="Barton R.C."/>
            <person name="Birch E."/>
            <person name="Brakhage A.A."/>
            <person name="Chen Z."/>
            <person name="Gurr S.J."/>
            <person name="Heiman D."/>
            <person name="Heitman J."/>
            <person name="Kosti I."/>
            <person name="Rossi A."/>
            <person name="Saif S."/>
            <person name="Samalova M."/>
            <person name="Saunders C.W."/>
            <person name="Shea T."/>
            <person name="Summerbell R.C."/>
            <person name="Xu J."/>
            <person name="Young S."/>
            <person name="Zeng Q."/>
            <person name="Birren B.W."/>
            <person name="Cuomo C.A."/>
            <person name="White T.C."/>
        </authorList>
    </citation>
    <scope>NUCLEOTIDE SEQUENCE [LARGE SCALE GENOMIC DNA]</scope>
    <source>
        <strain evidence="14">ATCC MYA-4604 / CBS 118893</strain>
    </source>
</reference>
<evidence type="ECO:0000256" key="8">
    <source>
        <dbReference type="ARBA" id="ARBA00030980"/>
    </source>
</evidence>
<evidence type="ECO:0000256" key="3">
    <source>
        <dbReference type="ARBA" id="ARBA00011534"/>
    </source>
</evidence>
<dbReference type="InterPro" id="IPR011009">
    <property type="entry name" value="Kinase-like_dom_sf"/>
</dbReference>
<evidence type="ECO:0000313" key="13">
    <source>
        <dbReference type="EMBL" id="EFQ97511.1"/>
    </source>
</evidence>
<feature type="domain" description="Protein kinase" evidence="12">
    <location>
        <begin position="28"/>
        <end position="314"/>
    </location>
</feature>
<evidence type="ECO:0000259" key="12">
    <source>
        <dbReference type="PROSITE" id="PS50011"/>
    </source>
</evidence>
<dbReference type="OMA" id="FKLAAWK"/>
<evidence type="ECO:0000256" key="5">
    <source>
        <dbReference type="ARBA" id="ARBA00013948"/>
    </source>
</evidence>
<dbReference type="OrthoDB" id="4062651at2759"/>
<keyword evidence="7" id="KW-0158">Chromosome</keyword>
<keyword evidence="13" id="KW-0418">Kinase</keyword>
<comment type="function">
    <text evidence="1">Component of the EKC/KEOPS complex that is required for the formation of a threonylcarbamoyl group on adenosine at position 37 (t(6)A37) in tRNAs that read codons beginning with adenine. The complex is probably involved in the transfer of the threonylcarbamoyl moiety of threonylcarbamoyl-AMP (TC-AMP) to the N6 group of A37. BUD32 has ATPase activity in the context of the EKC/KEOPS complex and likely plays a supporting role to the catalytic subunit KAE1. The EKC/KEOPS complex also promotes both telomere uncapping and telomere elongation. The complex is required for efficient recruitment of transcriptional coactivators.</text>
</comment>
<dbReference type="GO" id="GO:0004674">
    <property type="term" value="F:protein serine/threonine kinase activity"/>
    <property type="evidence" value="ECO:0007669"/>
    <property type="project" value="UniProtKB-KW"/>
</dbReference>
<evidence type="ECO:0000256" key="7">
    <source>
        <dbReference type="ARBA" id="ARBA00022895"/>
    </source>
</evidence>
<dbReference type="HOGENOM" id="CLU_050065_0_0_1"/>
<dbReference type="STRING" id="535722.E5R0F2"/>
<dbReference type="Proteomes" id="UP000002669">
    <property type="component" value="Unassembled WGS sequence"/>
</dbReference>
<gene>
    <name evidence="13" type="ORF">MGYG_00551</name>
</gene>
<protein>
    <recommendedName>
        <fullName evidence="6">EKC/KEOPS complex subunit BUD32</fullName>
        <ecNumber evidence="4">2.7.11.1</ecNumber>
    </recommendedName>
    <alternativeName>
        <fullName evidence="8 9">Atypical Serine/threonine protein kinase BUD32</fullName>
    </alternativeName>
    <alternativeName>
        <fullName evidence="5">EKC/KEOPS complex subunit bud32</fullName>
    </alternativeName>
</protein>
<dbReference type="InterPro" id="IPR000719">
    <property type="entry name" value="Prot_kinase_dom"/>
</dbReference>
<dbReference type="Pfam" id="PF00069">
    <property type="entry name" value="Pkinase"/>
    <property type="match status" value="1"/>
</dbReference>
<comment type="subcellular location">
    <subcellularLocation>
        <location evidence="2">Chromosome</location>
        <location evidence="2">Telomere</location>
    </subcellularLocation>
</comment>
<evidence type="ECO:0000256" key="4">
    <source>
        <dbReference type="ARBA" id="ARBA00012513"/>
    </source>
</evidence>
<evidence type="ECO:0000256" key="2">
    <source>
        <dbReference type="ARBA" id="ARBA00004574"/>
    </source>
</evidence>
<keyword evidence="13" id="KW-0808">Transferase</keyword>
<dbReference type="SUPFAM" id="SSF56112">
    <property type="entry name" value="Protein kinase-like (PK-like)"/>
    <property type="match status" value="1"/>
</dbReference>
<dbReference type="AlphaFoldDB" id="E5R0F2"/>
<dbReference type="RefSeq" id="XP_003176463.1">
    <property type="nucleotide sequence ID" value="XM_003176415.1"/>
</dbReference>
<evidence type="ECO:0000256" key="9">
    <source>
        <dbReference type="ARBA" id="ARBA00033194"/>
    </source>
</evidence>
<name>E5R0F2_ARTGP</name>
<dbReference type="VEuPathDB" id="FungiDB:MGYG_00551"/>
<comment type="subunit">
    <text evidence="3">Component of the EKC/KEOPS complex composed of at least BUD32, CGI121, GON7, KAE1 and PCC1; the whole complex dimerizes.</text>
</comment>
<dbReference type="PROSITE" id="PS50011">
    <property type="entry name" value="PROTEIN_KINASE_DOM"/>
    <property type="match status" value="1"/>
</dbReference>
<dbReference type="EMBL" id="DS989822">
    <property type="protein sequence ID" value="EFQ97511.1"/>
    <property type="molecule type" value="Genomic_DNA"/>
</dbReference>
<comment type="catalytic activity">
    <reaction evidence="10">
        <text>L-threonyl-[protein] + ATP = O-phospho-L-threonyl-[protein] + ADP + H(+)</text>
        <dbReference type="Rhea" id="RHEA:46608"/>
        <dbReference type="Rhea" id="RHEA-COMP:11060"/>
        <dbReference type="Rhea" id="RHEA-COMP:11605"/>
        <dbReference type="ChEBI" id="CHEBI:15378"/>
        <dbReference type="ChEBI" id="CHEBI:30013"/>
        <dbReference type="ChEBI" id="CHEBI:30616"/>
        <dbReference type="ChEBI" id="CHEBI:61977"/>
        <dbReference type="ChEBI" id="CHEBI:456216"/>
        <dbReference type="EC" id="2.7.11.1"/>
    </reaction>
</comment>
<dbReference type="EC" id="2.7.11.1" evidence="4"/>
<evidence type="ECO:0000313" key="14">
    <source>
        <dbReference type="Proteomes" id="UP000002669"/>
    </source>
</evidence>
<keyword evidence="7" id="KW-0779">Telomere</keyword>
<dbReference type="InterPro" id="IPR008266">
    <property type="entry name" value="Tyr_kinase_AS"/>
</dbReference>
<keyword evidence="13" id="KW-0723">Serine/threonine-protein kinase</keyword>
<keyword evidence="14" id="KW-1185">Reference proteome</keyword>
<dbReference type="GeneID" id="10031780"/>
<organism evidence="14">
    <name type="scientific">Arthroderma gypseum (strain ATCC MYA-4604 / CBS 118893)</name>
    <name type="common">Microsporum gypseum</name>
    <dbReference type="NCBI Taxonomy" id="535722"/>
    <lineage>
        <taxon>Eukaryota</taxon>
        <taxon>Fungi</taxon>
        <taxon>Dikarya</taxon>
        <taxon>Ascomycota</taxon>
        <taxon>Pezizomycotina</taxon>
        <taxon>Eurotiomycetes</taxon>
        <taxon>Eurotiomycetidae</taxon>
        <taxon>Onygenales</taxon>
        <taxon>Arthrodermataceae</taxon>
        <taxon>Nannizzia</taxon>
    </lineage>
</organism>
<evidence type="ECO:0000256" key="11">
    <source>
        <dbReference type="ARBA" id="ARBA00048679"/>
    </source>
</evidence>
<dbReference type="eggNOG" id="ENOG502R0YS">
    <property type="taxonomic scope" value="Eukaryota"/>
</dbReference>
<proteinExistence type="predicted"/>
<dbReference type="GO" id="GO:0000781">
    <property type="term" value="C:chromosome, telomeric region"/>
    <property type="evidence" value="ECO:0007669"/>
    <property type="project" value="UniProtKB-SubCell"/>
</dbReference>
<accession>E5R0F2</accession>
<evidence type="ECO:0000256" key="1">
    <source>
        <dbReference type="ARBA" id="ARBA00003747"/>
    </source>
</evidence>
<dbReference type="InParanoid" id="E5R0F2"/>
<sequence>MTLSADGFEEDGKQIIVKGPLSIDLSSLPLRDDITRVDGNSVTYEKRYTEQNTIPITNSEFPGIPRIDYHAMQHGKWSDCLPIEVGHDSEYPNAVFKLAAWKAKSVYREASVLAGLVNNDNIVRLLSIVTVEGRFAGYGMEKLYPTHTPIAPMEERVKEMLPAFLQETVEYLHQTAFVYHCDIRYSNIMVTEQGRLKLIDFDIAQTDVLATPPSAIPDVHFFLRVSERLDHLDISMSILLMFMVLSGIPEDLDREYQIPPNPLEPFKFYLDNNLQRSGYFEDVQNQIQGKLRALMERPDGGLQLLESHGGQGHR</sequence>
<comment type="catalytic activity">
    <reaction evidence="11">
        <text>L-seryl-[protein] + ATP = O-phospho-L-seryl-[protein] + ADP + H(+)</text>
        <dbReference type="Rhea" id="RHEA:17989"/>
        <dbReference type="Rhea" id="RHEA-COMP:9863"/>
        <dbReference type="Rhea" id="RHEA-COMP:11604"/>
        <dbReference type="ChEBI" id="CHEBI:15378"/>
        <dbReference type="ChEBI" id="CHEBI:29999"/>
        <dbReference type="ChEBI" id="CHEBI:30616"/>
        <dbReference type="ChEBI" id="CHEBI:83421"/>
        <dbReference type="ChEBI" id="CHEBI:456216"/>
        <dbReference type="EC" id="2.7.11.1"/>
    </reaction>
</comment>
<evidence type="ECO:0000256" key="10">
    <source>
        <dbReference type="ARBA" id="ARBA00047899"/>
    </source>
</evidence>
<dbReference type="Gene3D" id="1.10.510.10">
    <property type="entry name" value="Transferase(Phosphotransferase) domain 1"/>
    <property type="match status" value="1"/>
</dbReference>